<dbReference type="AlphaFoldDB" id="A0A834K966"/>
<proteinExistence type="predicted"/>
<name>A0A834K966_VESVU</name>
<keyword evidence="2" id="KW-1185">Reference proteome</keyword>
<evidence type="ECO:0000313" key="1">
    <source>
        <dbReference type="EMBL" id="KAF7402774.1"/>
    </source>
</evidence>
<accession>A0A834K966</accession>
<reference evidence="1" key="1">
    <citation type="journal article" date="2020" name="G3 (Bethesda)">
        <title>High-Quality Assemblies for Three Invasive Social Wasps from the &lt;i&gt;Vespula&lt;/i&gt; Genus.</title>
        <authorList>
            <person name="Harrop T.W.R."/>
            <person name="Guhlin J."/>
            <person name="McLaughlin G.M."/>
            <person name="Permina E."/>
            <person name="Stockwell P."/>
            <person name="Gilligan J."/>
            <person name="Le Lec M.F."/>
            <person name="Gruber M.A.M."/>
            <person name="Quinn O."/>
            <person name="Lovegrove M."/>
            <person name="Duncan E.J."/>
            <person name="Remnant E.J."/>
            <person name="Van Eeckhoven J."/>
            <person name="Graham B."/>
            <person name="Knapp R.A."/>
            <person name="Langford K.W."/>
            <person name="Kronenberg Z."/>
            <person name="Press M.O."/>
            <person name="Eacker S.M."/>
            <person name="Wilson-Rankin E.E."/>
            <person name="Purcell J."/>
            <person name="Lester P.J."/>
            <person name="Dearden P.K."/>
        </authorList>
    </citation>
    <scope>NUCLEOTIDE SEQUENCE</scope>
    <source>
        <strain evidence="1">Marl-1</strain>
    </source>
</reference>
<evidence type="ECO:0000313" key="2">
    <source>
        <dbReference type="Proteomes" id="UP000614350"/>
    </source>
</evidence>
<comment type="caution">
    <text evidence="1">The sequence shown here is derived from an EMBL/GenBank/DDBJ whole genome shotgun (WGS) entry which is preliminary data.</text>
</comment>
<gene>
    <name evidence="1" type="ORF">HZH66_005041</name>
</gene>
<dbReference type="Proteomes" id="UP000614350">
    <property type="component" value="Unassembled WGS sequence"/>
</dbReference>
<dbReference type="EMBL" id="JACSEA010000004">
    <property type="protein sequence ID" value="KAF7402774.1"/>
    <property type="molecule type" value="Genomic_DNA"/>
</dbReference>
<sequence length="109" mass="12335">MDGQRWSSELLRLPRNIRNEEKLISGRYRPSASNFIGWVYKTAEVDLTTLKPGYANETLILCQNIEELTSISIMNDVHGVSVGWLLLAACLVIVSATDYREGVFITLWC</sequence>
<organism evidence="1 2">
    <name type="scientific">Vespula vulgaris</name>
    <name type="common">Yellow jacket</name>
    <name type="synonym">Wasp</name>
    <dbReference type="NCBI Taxonomy" id="7454"/>
    <lineage>
        <taxon>Eukaryota</taxon>
        <taxon>Metazoa</taxon>
        <taxon>Ecdysozoa</taxon>
        <taxon>Arthropoda</taxon>
        <taxon>Hexapoda</taxon>
        <taxon>Insecta</taxon>
        <taxon>Pterygota</taxon>
        <taxon>Neoptera</taxon>
        <taxon>Endopterygota</taxon>
        <taxon>Hymenoptera</taxon>
        <taxon>Apocrita</taxon>
        <taxon>Aculeata</taxon>
        <taxon>Vespoidea</taxon>
        <taxon>Vespidae</taxon>
        <taxon>Vespinae</taxon>
        <taxon>Vespula</taxon>
    </lineage>
</organism>
<protein>
    <submittedName>
        <fullName evidence="1">Uncharacterized protein</fullName>
    </submittedName>
</protein>